<protein>
    <submittedName>
        <fullName evidence="7">Chemotaxis protein CheY</fullName>
    </submittedName>
</protein>
<dbReference type="InterPro" id="IPR009057">
    <property type="entry name" value="Homeodomain-like_sf"/>
</dbReference>
<evidence type="ECO:0000259" key="5">
    <source>
        <dbReference type="PROSITE" id="PS01124"/>
    </source>
</evidence>
<keyword evidence="3" id="KW-0804">Transcription</keyword>
<dbReference type="GO" id="GO:0004792">
    <property type="term" value="F:thiosulfate-cyanide sulfurtransferase activity"/>
    <property type="evidence" value="ECO:0007669"/>
    <property type="project" value="InterPro"/>
</dbReference>
<dbReference type="SMART" id="SM00342">
    <property type="entry name" value="HTH_ARAC"/>
    <property type="match status" value="1"/>
</dbReference>
<dbReference type="PROSITE" id="PS00380">
    <property type="entry name" value="RHODANESE_1"/>
    <property type="match status" value="1"/>
</dbReference>
<evidence type="ECO:0000256" key="2">
    <source>
        <dbReference type="ARBA" id="ARBA00023125"/>
    </source>
</evidence>
<accession>A0A172TE35</accession>
<dbReference type="KEGG" id="pswu:SY83_01350"/>
<keyword evidence="1" id="KW-0805">Transcription regulation</keyword>
<dbReference type="PROSITE" id="PS01124">
    <property type="entry name" value="HTH_ARAC_FAMILY_2"/>
    <property type="match status" value="1"/>
</dbReference>
<dbReference type="SUPFAM" id="SSF46689">
    <property type="entry name" value="Homeodomain-like"/>
    <property type="match status" value="2"/>
</dbReference>
<dbReference type="InterPro" id="IPR001307">
    <property type="entry name" value="Thiosulphate_STrfase_CS"/>
</dbReference>
<dbReference type="PANTHER" id="PTHR43280">
    <property type="entry name" value="ARAC-FAMILY TRANSCRIPTIONAL REGULATOR"/>
    <property type="match status" value="1"/>
</dbReference>
<dbReference type="EMBL" id="CP011388">
    <property type="protein sequence ID" value="ANE45196.1"/>
    <property type="molecule type" value="Genomic_DNA"/>
</dbReference>
<dbReference type="SMART" id="SM00448">
    <property type="entry name" value="REC"/>
    <property type="match status" value="1"/>
</dbReference>
<sequence>MNVLLVDDEPLELEQLEFLIKPEFPEWVLYKAHDSRQAMEIAGQVPVHLSFLDIHLPGASGLELGRELRASRKEMDMIMVTAYQNFQYAKESIGLGVVGYITKPLIQSEFLEALEKYKDPGNNGLAAAGMTDGITTKSSVSGELARSGFSSGSARHSDLIKRALAVIHERYAERLSLQDVAEAIHVNATYLSRRFHEEVGPSFSEYMIQYRIEQSRTLLLSTRKWSMSEIAEQTGFNSQHYFSTMFRKVTGVSPKEFREKGI</sequence>
<gene>
    <name evidence="7" type="ORF">SY83_01350</name>
</gene>
<evidence type="ECO:0000256" key="3">
    <source>
        <dbReference type="ARBA" id="ARBA00023163"/>
    </source>
</evidence>
<dbReference type="PRINTS" id="PR00032">
    <property type="entry name" value="HTHARAC"/>
</dbReference>
<dbReference type="OrthoDB" id="9788446at2"/>
<dbReference type="Pfam" id="PF12833">
    <property type="entry name" value="HTH_18"/>
    <property type="match status" value="1"/>
</dbReference>
<dbReference type="InterPro" id="IPR018060">
    <property type="entry name" value="HTH_AraC"/>
</dbReference>
<dbReference type="Pfam" id="PF00072">
    <property type="entry name" value="Response_reg"/>
    <property type="match status" value="1"/>
</dbReference>
<dbReference type="PATRIC" id="fig|1178515.4.peg.244"/>
<evidence type="ECO:0000313" key="8">
    <source>
        <dbReference type="Proteomes" id="UP000076927"/>
    </source>
</evidence>
<evidence type="ECO:0000313" key="7">
    <source>
        <dbReference type="EMBL" id="ANE45196.1"/>
    </source>
</evidence>
<feature type="domain" description="Response regulatory" evidence="6">
    <location>
        <begin position="2"/>
        <end position="118"/>
    </location>
</feature>
<dbReference type="RefSeq" id="WP_068603536.1">
    <property type="nucleotide sequence ID" value="NZ_CP011388.1"/>
</dbReference>
<dbReference type="STRING" id="1178515.SY83_01350"/>
<dbReference type="InterPro" id="IPR020449">
    <property type="entry name" value="Tscrpt_reg_AraC-type_HTH"/>
</dbReference>
<dbReference type="SUPFAM" id="SSF52172">
    <property type="entry name" value="CheY-like"/>
    <property type="match status" value="1"/>
</dbReference>
<evidence type="ECO:0000256" key="1">
    <source>
        <dbReference type="ARBA" id="ARBA00023015"/>
    </source>
</evidence>
<keyword evidence="8" id="KW-1185">Reference proteome</keyword>
<evidence type="ECO:0000256" key="4">
    <source>
        <dbReference type="PROSITE-ProRule" id="PRU00169"/>
    </source>
</evidence>
<dbReference type="GO" id="GO:0003700">
    <property type="term" value="F:DNA-binding transcription factor activity"/>
    <property type="evidence" value="ECO:0007669"/>
    <property type="project" value="InterPro"/>
</dbReference>
<feature type="domain" description="HTH araC/xylS-type" evidence="5">
    <location>
        <begin position="161"/>
        <end position="260"/>
    </location>
</feature>
<organism evidence="7 8">
    <name type="scientific">Paenibacillus swuensis</name>
    <dbReference type="NCBI Taxonomy" id="1178515"/>
    <lineage>
        <taxon>Bacteria</taxon>
        <taxon>Bacillati</taxon>
        <taxon>Bacillota</taxon>
        <taxon>Bacilli</taxon>
        <taxon>Bacillales</taxon>
        <taxon>Paenibacillaceae</taxon>
        <taxon>Paenibacillus</taxon>
    </lineage>
</organism>
<dbReference type="PROSITE" id="PS00041">
    <property type="entry name" value="HTH_ARAC_FAMILY_1"/>
    <property type="match status" value="1"/>
</dbReference>
<name>A0A172TE35_9BACL</name>
<dbReference type="Gene3D" id="3.40.50.2300">
    <property type="match status" value="1"/>
</dbReference>
<dbReference type="Gene3D" id="1.10.10.60">
    <property type="entry name" value="Homeodomain-like"/>
    <property type="match status" value="2"/>
</dbReference>
<proteinExistence type="predicted"/>
<dbReference type="AlphaFoldDB" id="A0A172TE35"/>
<reference evidence="7 8" key="1">
    <citation type="submission" date="2015-01" db="EMBL/GenBank/DDBJ databases">
        <title>Paenibacillus swuensis/DY6/whole genome sequencing.</title>
        <authorList>
            <person name="Kim M.K."/>
            <person name="Srinivasan S."/>
            <person name="Lee J.-J."/>
        </authorList>
    </citation>
    <scope>NUCLEOTIDE SEQUENCE [LARGE SCALE GENOMIC DNA]</scope>
    <source>
        <strain evidence="7 8">DY6</strain>
    </source>
</reference>
<keyword evidence="4" id="KW-0597">Phosphoprotein</keyword>
<dbReference type="CDD" id="cd17536">
    <property type="entry name" value="REC_YesN-like"/>
    <property type="match status" value="1"/>
</dbReference>
<dbReference type="InterPro" id="IPR018062">
    <property type="entry name" value="HTH_AraC-typ_CS"/>
</dbReference>
<dbReference type="InterPro" id="IPR001789">
    <property type="entry name" value="Sig_transdc_resp-reg_receiver"/>
</dbReference>
<dbReference type="PROSITE" id="PS50110">
    <property type="entry name" value="RESPONSE_REGULATORY"/>
    <property type="match status" value="1"/>
</dbReference>
<dbReference type="PANTHER" id="PTHR43280:SF28">
    <property type="entry name" value="HTH-TYPE TRANSCRIPTIONAL ACTIVATOR RHAS"/>
    <property type="match status" value="1"/>
</dbReference>
<dbReference type="Proteomes" id="UP000076927">
    <property type="component" value="Chromosome"/>
</dbReference>
<dbReference type="InterPro" id="IPR011006">
    <property type="entry name" value="CheY-like_superfamily"/>
</dbReference>
<evidence type="ECO:0000259" key="6">
    <source>
        <dbReference type="PROSITE" id="PS50110"/>
    </source>
</evidence>
<dbReference type="GO" id="GO:0043565">
    <property type="term" value="F:sequence-specific DNA binding"/>
    <property type="evidence" value="ECO:0007669"/>
    <property type="project" value="InterPro"/>
</dbReference>
<feature type="modified residue" description="4-aspartylphosphate" evidence="4">
    <location>
        <position position="53"/>
    </location>
</feature>
<keyword evidence="2" id="KW-0238">DNA-binding</keyword>
<dbReference type="GO" id="GO:0000160">
    <property type="term" value="P:phosphorelay signal transduction system"/>
    <property type="evidence" value="ECO:0007669"/>
    <property type="project" value="InterPro"/>
</dbReference>